<reference evidence="2 3" key="1">
    <citation type="submission" date="2018-05" db="EMBL/GenBank/DDBJ databases">
        <title>The Hungate 1000. A catalogue of reference genomes from the rumen microbiome.</title>
        <authorList>
            <person name="Kelly W."/>
        </authorList>
    </citation>
    <scope>NUCLEOTIDE SEQUENCE [LARGE SCALE GENOMIC DNA]</scope>
    <source>
        <strain evidence="2 3">SAb67</strain>
    </source>
</reference>
<gene>
    <name evidence="2" type="ORF">IE37_00580</name>
</gene>
<dbReference type="InterPro" id="IPR013230">
    <property type="entry name" value="Peptidase_M15A_C"/>
</dbReference>
<dbReference type="EMBL" id="QGDI01000002">
    <property type="protein sequence ID" value="PWJ14595.1"/>
    <property type="molecule type" value="Genomic_DNA"/>
</dbReference>
<accession>A0A315Y5U0</accession>
<comment type="caution">
    <text evidence="2">The sequence shown here is derived from an EMBL/GenBank/DDBJ whole genome shotgun (WGS) entry which is preliminary data.</text>
</comment>
<dbReference type="RefSeq" id="WP_109725471.1">
    <property type="nucleotide sequence ID" value="NZ_QGDI01000002.1"/>
</dbReference>
<feature type="domain" description="Peptidase M15A C-terminal" evidence="1">
    <location>
        <begin position="26"/>
        <end position="103"/>
    </location>
</feature>
<proteinExistence type="predicted"/>
<dbReference type="OrthoDB" id="5242612at2"/>
<evidence type="ECO:0000313" key="2">
    <source>
        <dbReference type="EMBL" id="PWJ14595.1"/>
    </source>
</evidence>
<dbReference type="AlphaFoldDB" id="A0A315Y5U0"/>
<dbReference type="SUPFAM" id="SSF55166">
    <property type="entry name" value="Hedgehog/DD-peptidase"/>
    <property type="match status" value="1"/>
</dbReference>
<dbReference type="Pfam" id="PF08291">
    <property type="entry name" value="Peptidase_M15_3"/>
    <property type="match status" value="1"/>
</dbReference>
<evidence type="ECO:0000259" key="1">
    <source>
        <dbReference type="Pfam" id="PF08291"/>
    </source>
</evidence>
<evidence type="ECO:0000313" key="3">
    <source>
        <dbReference type="Proteomes" id="UP000245720"/>
    </source>
</evidence>
<name>A0A315Y5U0_RUMFL</name>
<sequence length="189" mass="21310">MGNLSPHFDDYEFACSCCGKSIKMSDLLIERLEKMHTLMAAKAIYVNSGYRCKDNPWGSPTDTHRKGMAADIRVQRKDGSWYTAEDIAEAAERVGFKGIGMMEDLSGANPAACHVDTRGDEPYIYDWWHGDESRGIDWTKDSKHTFIRGTVFEGEADPIGTINKKEHRLRVFIDDTLIDDHKFSGLLGD</sequence>
<organism evidence="2 3">
    <name type="scientific">Ruminococcus flavefaciens</name>
    <dbReference type="NCBI Taxonomy" id="1265"/>
    <lineage>
        <taxon>Bacteria</taxon>
        <taxon>Bacillati</taxon>
        <taxon>Bacillota</taxon>
        <taxon>Clostridia</taxon>
        <taxon>Eubacteriales</taxon>
        <taxon>Oscillospiraceae</taxon>
        <taxon>Ruminococcus</taxon>
    </lineage>
</organism>
<dbReference type="Proteomes" id="UP000245720">
    <property type="component" value="Unassembled WGS sequence"/>
</dbReference>
<protein>
    <submittedName>
        <fullName evidence="2">Peptidase M15-like protein</fullName>
    </submittedName>
</protein>
<dbReference type="InterPro" id="IPR009045">
    <property type="entry name" value="Zn_M74/Hedgehog-like"/>
</dbReference>
<dbReference type="Gene3D" id="3.30.1380.10">
    <property type="match status" value="1"/>
</dbReference>